<dbReference type="AlphaFoldDB" id="A0A2T4IHZ9"/>
<keyword evidence="2" id="KW-1185">Reference proteome</keyword>
<reference evidence="1 2" key="2">
    <citation type="submission" date="2018-04" db="EMBL/GenBank/DDBJ databases">
        <title>Thauera lacus sp. nov., isolated from an saline lake in Inner Mongolia, China.</title>
        <authorList>
            <person name="Liang Q.-Y."/>
        </authorList>
    </citation>
    <scope>NUCLEOTIDE SEQUENCE [LARGE SCALE GENOMIC DNA]</scope>
    <source>
        <strain evidence="1 2">D20</strain>
    </source>
</reference>
<sequence>MLLVGDSEIDSLAIVADEAQAGILQGVGEALGLRGGKEADAVKGVVFAQGAIGQQGAEALVAACETLVHGVLADDHGNGFG</sequence>
<dbReference type="EMBL" id="PZKC01000003">
    <property type="protein sequence ID" value="PTD97395.1"/>
    <property type="molecule type" value="Genomic_DNA"/>
</dbReference>
<proteinExistence type="predicted"/>
<protein>
    <submittedName>
        <fullName evidence="1">Uncharacterized protein</fullName>
    </submittedName>
</protein>
<organism evidence="1 2">
    <name type="scientific">Pseudothauera lacus</name>
    <dbReference type="NCBI Taxonomy" id="2136175"/>
    <lineage>
        <taxon>Bacteria</taxon>
        <taxon>Pseudomonadati</taxon>
        <taxon>Pseudomonadota</taxon>
        <taxon>Betaproteobacteria</taxon>
        <taxon>Rhodocyclales</taxon>
        <taxon>Zoogloeaceae</taxon>
        <taxon>Pseudothauera</taxon>
    </lineage>
</organism>
<reference evidence="1 2" key="1">
    <citation type="submission" date="2018-03" db="EMBL/GenBank/DDBJ databases">
        <authorList>
            <person name="Keele B.F."/>
        </authorList>
    </citation>
    <scope>NUCLEOTIDE SEQUENCE [LARGE SCALE GENOMIC DNA]</scope>
    <source>
        <strain evidence="1 2">D20</strain>
    </source>
</reference>
<evidence type="ECO:0000313" key="2">
    <source>
        <dbReference type="Proteomes" id="UP000241193"/>
    </source>
</evidence>
<comment type="caution">
    <text evidence="1">The sequence shown here is derived from an EMBL/GenBank/DDBJ whole genome shotgun (WGS) entry which is preliminary data.</text>
</comment>
<name>A0A2T4IHZ9_9RHOO</name>
<gene>
    <name evidence="1" type="ORF">C8261_05165</name>
</gene>
<dbReference type="Proteomes" id="UP000241193">
    <property type="component" value="Unassembled WGS sequence"/>
</dbReference>
<accession>A0A2T4IHZ9</accession>
<evidence type="ECO:0000313" key="1">
    <source>
        <dbReference type="EMBL" id="PTD97395.1"/>
    </source>
</evidence>